<proteinExistence type="predicted"/>
<evidence type="ECO:0000256" key="4">
    <source>
        <dbReference type="ARBA" id="ARBA00022692"/>
    </source>
</evidence>
<feature type="transmembrane region" description="Helical" evidence="11">
    <location>
        <begin position="76"/>
        <end position="94"/>
    </location>
</feature>
<evidence type="ECO:0000313" key="13">
    <source>
        <dbReference type="EMBL" id="MFC3108737.1"/>
    </source>
</evidence>
<feature type="domain" description="Potassium channel" evidence="12">
    <location>
        <begin position="167"/>
        <end position="239"/>
    </location>
</feature>
<dbReference type="Proteomes" id="UP001595530">
    <property type="component" value="Unassembled WGS sequence"/>
</dbReference>
<comment type="subcellular location">
    <subcellularLocation>
        <location evidence="1">Membrane</location>
        <topology evidence="1">Multi-pass membrane protein</topology>
    </subcellularLocation>
</comment>
<dbReference type="PANTHER" id="PTHR10027">
    <property type="entry name" value="CALCIUM-ACTIVATED POTASSIUM CHANNEL ALPHA CHAIN"/>
    <property type="match status" value="1"/>
</dbReference>
<keyword evidence="6" id="KW-0630">Potassium</keyword>
<keyword evidence="3" id="KW-0633">Potassium transport</keyword>
<keyword evidence="5" id="KW-0631">Potassium channel</keyword>
<comment type="caution">
    <text evidence="13">The sequence shown here is derived from an EMBL/GenBank/DDBJ whole genome shotgun (WGS) entry which is preliminary data.</text>
</comment>
<evidence type="ECO:0000256" key="11">
    <source>
        <dbReference type="SAM" id="Phobius"/>
    </source>
</evidence>
<evidence type="ECO:0000256" key="10">
    <source>
        <dbReference type="ARBA" id="ARBA00023303"/>
    </source>
</evidence>
<protein>
    <submittedName>
        <fullName evidence="13">Potassium channel family protein</fullName>
    </submittedName>
</protein>
<accession>A0ABV7F4J9</accession>
<dbReference type="EMBL" id="JBHRTP010000036">
    <property type="protein sequence ID" value="MFC3108737.1"/>
    <property type="molecule type" value="Genomic_DNA"/>
</dbReference>
<evidence type="ECO:0000256" key="3">
    <source>
        <dbReference type="ARBA" id="ARBA00022538"/>
    </source>
</evidence>
<keyword evidence="7 11" id="KW-1133">Transmembrane helix</keyword>
<name>A0ABV7F4J9_9BURK</name>
<sequence>MIHRKFFLAGFDHIPMNLYQTVSSVLAARGIRRNGMKKLRLSWPERPMLLIALILSIPAFYLVLTGAQPSYRSAGHWLYGVVATMMSVDILVTCNRGQRGWVGDLSKVDLLVLLGALASTWPTESPWSNIEWLLRLGYCGVVFIRLATLLAKYVAPHRLLQIVTLAVFVLAIAGAGFFWLEPKVHTYADGVWLAFITGATVGYGDLVPSTPASRIFAAFIVLLGYALFSVVTASIAALLVGEDEKRFMRGLHSDMRMLREEIAALRAGLRDSLSAPNSGAGENKDKN</sequence>
<keyword evidence="10 13" id="KW-0407">Ion channel</keyword>
<reference evidence="14" key="1">
    <citation type="journal article" date="2019" name="Int. J. Syst. Evol. Microbiol.">
        <title>The Global Catalogue of Microorganisms (GCM) 10K type strain sequencing project: providing services to taxonomists for standard genome sequencing and annotation.</title>
        <authorList>
            <consortium name="The Broad Institute Genomics Platform"/>
            <consortium name="The Broad Institute Genome Sequencing Center for Infectious Disease"/>
            <person name="Wu L."/>
            <person name="Ma J."/>
        </authorList>
    </citation>
    <scope>NUCLEOTIDE SEQUENCE [LARGE SCALE GENOMIC DNA]</scope>
    <source>
        <strain evidence="14">KCTC 42986</strain>
    </source>
</reference>
<feature type="transmembrane region" description="Helical" evidence="11">
    <location>
        <begin position="215"/>
        <end position="240"/>
    </location>
</feature>
<evidence type="ECO:0000256" key="6">
    <source>
        <dbReference type="ARBA" id="ARBA00022958"/>
    </source>
</evidence>
<feature type="transmembrane region" description="Helical" evidence="11">
    <location>
        <begin position="48"/>
        <end position="64"/>
    </location>
</feature>
<dbReference type="Pfam" id="PF07885">
    <property type="entry name" value="Ion_trans_2"/>
    <property type="match status" value="1"/>
</dbReference>
<organism evidence="13 14">
    <name type="scientific">Undibacterium arcticum</name>
    <dbReference type="NCBI Taxonomy" id="1762892"/>
    <lineage>
        <taxon>Bacteria</taxon>
        <taxon>Pseudomonadati</taxon>
        <taxon>Pseudomonadota</taxon>
        <taxon>Betaproteobacteria</taxon>
        <taxon>Burkholderiales</taxon>
        <taxon>Oxalobacteraceae</taxon>
        <taxon>Undibacterium</taxon>
    </lineage>
</organism>
<dbReference type="InterPro" id="IPR047871">
    <property type="entry name" value="K_chnl_Slo-like"/>
</dbReference>
<dbReference type="RefSeq" id="WP_390331639.1">
    <property type="nucleotide sequence ID" value="NZ_JBHRTP010000036.1"/>
</dbReference>
<keyword evidence="4 11" id="KW-0812">Transmembrane</keyword>
<evidence type="ECO:0000256" key="2">
    <source>
        <dbReference type="ARBA" id="ARBA00022448"/>
    </source>
</evidence>
<evidence type="ECO:0000256" key="9">
    <source>
        <dbReference type="ARBA" id="ARBA00023136"/>
    </source>
</evidence>
<dbReference type="PANTHER" id="PTHR10027:SF33">
    <property type="entry name" value="CALCIUM-ACTIVATED POTASSIUM CHANNEL SUBUNIT ALPHA-1-RELATED"/>
    <property type="match status" value="1"/>
</dbReference>
<evidence type="ECO:0000256" key="1">
    <source>
        <dbReference type="ARBA" id="ARBA00004141"/>
    </source>
</evidence>
<dbReference type="GO" id="GO:0034220">
    <property type="term" value="P:monoatomic ion transmembrane transport"/>
    <property type="evidence" value="ECO:0007669"/>
    <property type="project" value="UniProtKB-KW"/>
</dbReference>
<evidence type="ECO:0000256" key="5">
    <source>
        <dbReference type="ARBA" id="ARBA00022826"/>
    </source>
</evidence>
<evidence type="ECO:0000256" key="8">
    <source>
        <dbReference type="ARBA" id="ARBA00023065"/>
    </source>
</evidence>
<feature type="transmembrane region" description="Helical" evidence="11">
    <location>
        <begin position="162"/>
        <end position="180"/>
    </location>
</feature>
<keyword evidence="14" id="KW-1185">Reference proteome</keyword>
<feature type="transmembrane region" description="Helical" evidence="11">
    <location>
        <begin position="101"/>
        <end position="121"/>
    </location>
</feature>
<evidence type="ECO:0000259" key="12">
    <source>
        <dbReference type="Pfam" id="PF07885"/>
    </source>
</evidence>
<keyword evidence="8" id="KW-0406">Ion transport</keyword>
<evidence type="ECO:0000313" key="14">
    <source>
        <dbReference type="Proteomes" id="UP001595530"/>
    </source>
</evidence>
<dbReference type="SUPFAM" id="SSF81324">
    <property type="entry name" value="Voltage-gated potassium channels"/>
    <property type="match status" value="1"/>
</dbReference>
<keyword evidence="9 11" id="KW-0472">Membrane</keyword>
<keyword evidence="2" id="KW-0813">Transport</keyword>
<evidence type="ECO:0000256" key="7">
    <source>
        <dbReference type="ARBA" id="ARBA00022989"/>
    </source>
</evidence>
<feature type="transmembrane region" description="Helical" evidence="11">
    <location>
        <begin position="133"/>
        <end position="155"/>
    </location>
</feature>
<dbReference type="Gene3D" id="1.10.287.70">
    <property type="match status" value="1"/>
</dbReference>
<dbReference type="InterPro" id="IPR013099">
    <property type="entry name" value="K_chnl_dom"/>
</dbReference>
<gene>
    <name evidence="13" type="ORF">ACFOFO_12315</name>
</gene>